<keyword evidence="3" id="KW-1185">Reference proteome</keyword>
<name>A0A9D3MBP6_ANGAN</name>
<accession>A0A9D3MBP6</accession>
<evidence type="ECO:0000256" key="1">
    <source>
        <dbReference type="SAM" id="MobiDB-lite"/>
    </source>
</evidence>
<feature type="region of interest" description="Disordered" evidence="1">
    <location>
        <begin position="31"/>
        <end position="63"/>
    </location>
</feature>
<gene>
    <name evidence="2" type="ORF">ANANG_G00145730</name>
</gene>
<dbReference type="Proteomes" id="UP001044222">
    <property type="component" value="Chromosome 7"/>
</dbReference>
<organism evidence="2 3">
    <name type="scientific">Anguilla anguilla</name>
    <name type="common">European freshwater eel</name>
    <name type="synonym">Muraena anguilla</name>
    <dbReference type="NCBI Taxonomy" id="7936"/>
    <lineage>
        <taxon>Eukaryota</taxon>
        <taxon>Metazoa</taxon>
        <taxon>Chordata</taxon>
        <taxon>Craniata</taxon>
        <taxon>Vertebrata</taxon>
        <taxon>Euteleostomi</taxon>
        <taxon>Actinopterygii</taxon>
        <taxon>Neopterygii</taxon>
        <taxon>Teleostei</taxon>
        <taxon>Anguilliformes</taxon>
        <taxon>Anguillidae</taxon>
        <taxon>Anguilla</taxon>
    </lineage>
</organism>
<dbReference type="EMBL" id="JAFIRN010000007">
    <property type="protein sequence ID" value="KAG5846061.1"/>
    <property type="molecule type" value="Genomic_DNA"/>
</dbReference>
<comment type="caution">
    <text evidence="2">The sequence shown here is derived from an EMBL/GenBank/DDBJ whole genome shotgun (WGS) entry which is preliminary data.</text>
</comment>
<dbReference type="AlphaFoldDB" id="A0A9D3MBP6"/>
<protein>
    <submittedName>
        <fullName evidence="2">Uncharacterized protein</fullName>
    </submittedName>
</protein>
<sequence>MKGRRKIIHLHSWKTASESAFMTDWGRSFHHRSRKTEKSREPLGALTGPPKRTGQDSQLRRGC</sequence>
<proteinExistence type="predicted"/>
<reference evidence="2" key="1">
    <citation type="submission" date="2021-01" db="EMBL/GenBank/DDBJ databases">
        <title>A chromosome-scale assembly of European eel, Anguilla anguilla.</title>
        <authorList>
            <person name="Henkel C."/>
            <person name="Jong-Raadsen S.A."/>
            <person name="Dufour S."/>
            <person name="Weltzien F.-A."/>
            <person name="Palstra A.P."/>
            <person name="Pelster B."/>
            <person name="Spaink H.P."/>
            <person name="Van Den Thillart G.E."/>
            <person name="Jansen H."/>
            <person name="Zahm M."/>
            <person name="Klopp C."/>
            <person name="Cedric C."/>
            <person name="Louis A."/>
            <person name="Berthelot C."/>
            <person name="Parey E."/>
            <person name="Roest Crollius H."/>
            <person name="Montfort J."/>
            <person name="Robinson-Rechavi M."/>
            <person name="Bucao C."/>
            <person name="Bouchez O."/>
            <person name="Gislard M."/>
            <person name="Lluch J."/>
            <person name="Milhes M."/>
            <person name="Lampietro C."/>
            <person name="Lopez Roques C."/>
            <person name="Donnadieu C."/>
            <person name="Braasch I."/>
            <person name="Desvignes T."/>
            <person name="Postlethwait J."/>
            <person name="Bobe J."/>
            <person name="Guiguen Y."/>
            <person name="Dirks R."/>
        </authorList>
    </citation>
    <scope>NUCLEOTIDE SEQUENCE</scope>
    <source>
        <strain evidence="2">Tag_6206</strain>
        <tissue evidence="2">Liver</tissue>
    </source>
</reference>
<evidence type="ECO:0000313" key="2">
    <source>
        <dbReference type="EMBL" id="KAG5846061.1"/>
    </source>
</evidence>
<evidence type="ECO:0000313" key="3">
    <source>
        <dbReference type="Proteomes" id="UP001044222"/>
    </source>
</evidence>